<accession>A0ACD1G4Y6</accession>
<protein>
    <submittedName>
        <fullName evidence="1">Uncharacterized protein</fullName>
    </submittedName>
</protein>
<reference evidence="1" key="1">
    <citation type="submission" date="2018-02" db="EMBL/GenBank/DDBJ databases">
        <title>The genomes of Aspergillus section Nigri reveals drivers in fungal speciation.</title>
        <authorList>
            <consortium name="DOE Joint Genome Institute"/>
            <person name="Vesth T.C."/>
            <person name="Nybo J."/>
            <person name="Theobald S."/>
            <person name="Brandl J."/>
            <person name="Frisvad J.C."/>
            <person name="Nielsen K.F."/>
            <person name="Lyhne E.K."/>
            <person name="Kogle M.E."/>
            <person name="Kuo A."/>
            <person name="Riley R."/>
            <person name="Clum A."/>
            <person name="Nolan M."/>
            <person name="Lipzen A."/>
            <person name="Salamov A."/>
            <person name="Henrissat B."/>
            <person name="Wiebenga A."/>
            <person name="De vries R.P."/>
            <person name="Grigoriev I.V."/>
            <person name="Mortensen U.H."/>
            <person name="Andersen M.R."/>
            <person name="Baker S.E."/>
        </authorList>
    </citation>
    <scope>NUCLEOTIDE SEQUENCE</scope>
    <source>
        <strain evidence="1">CBS 621.78</strain>
    </source>
</reference>
<evidence type="ECO:0000313" key="2">
    <source>
        <dbReference type="Proteomes" id="UP000249057"/>
    </source>
</evidence>
<proteinExistence type="predicted"/>
<sequence>MLFAPLLAYVVWPSFAEFVTANVSTSDITQSDQIIQRNALIESYLGHRPIRGVRKMSDDEGEKFFMDYWQFDDDDDENYYTIGNSSNTADELTSPARRSENLQTTEEIDFQPQTYPFNPSYWSGLEGEGRGWRADFSPLLRRDFRCPSGTSNCTSIDRPDSCCSTDDTCVLVKDTGSGDVGCCPKGKTCSGTIGSCSEGYSSCPSSMGGGCCIPGYECVTGGCIRVFTVTVTVSSTVMLSTSTQTVAATTNTLSTGDLIPPARPTSVSTATSSSTSKTTSTATVSVCPTGFYACSAYYQGGCCRTGRDCDTTSCPATPSTTIASDGVTIVVPVITATGTATTATSSSSSSSMGRCASGWFSCADTVGGGCCPTGYRCGSSCTAVSTATETVSKEQPTSGSQKRGVSRGMAGVSIVVAVTLTVLSMS</sequence>
<gene>
    <name evidence="1" type="ORF">BO95DRAFT_174403</name>
</gene>
<organism evidence="1 2">
    <name type="scientific">Aspergillus brunneoviolaceus CBS 621.78</name>
    <dbReference type="NCBI Taxonomy" id="1450534"/>
    <lineage>
        <taxon>Eukaryota</taxon>
        <taxon>Fungi</taxon>
        <taxon>Dikarya</taxon>
        <taxon>Ascomycota</taxon>
        <taxon>Pezizomycotina</taxon>
        <taxon>Eurotiomycetes</taxon>
        <taxon>Eurotiomycetidae</taxon>
        <taxon>Eurotiales</taxon>
        <taxon>Aspergillaceae</taxon>
        <taxon>Aspergillus</taxon>
        <taxon>Aspergillus subgen. Circumdati</taxon>
    </lineage>
</organism>
<dbReference type="Proteomes" id="UP000249057">
    <property type="component" value="Unassembled WGS sequence"/>
</dbReference>
<keyword evidence="2" id="KW-1185">Reference proteome</keyword>
<dbReference type="EMBL" id="KZ825354">
    <property type="protein sequence ID" value="RAH44304.1"/>
    <property type="molecule type" value="Genomic_DNA"/>
</dbReference>
<name>A0ACD1G4Y6_9EURO</name>
<evidence type="ECO:0000313" key="1">
    <source>
        <dbReference type="EMBL" id="RAH44304.1"/>
    </source>
</evidence>